<comment type="subcellular location">
    <subcellularLocation>
        <location evidence="1 5">Nucleus</location>
    </subcellularLocation>
</comment>
<reference evidence="7" key="1">
    <citation type="journal article" date="2020" name="Stud. Mycol.">
        <title>101 Dothideomycetes genomes: a test case for predicting lifestyles and emergence of pathogens.</title>
        <authorList>
            <person name="Haridas S."/>
            <person name="Albert R."/>
            <person name="Binder M."/>
            <person name="Bloem J."/>
            <person name="Labutti K."/>
            <person name="Salamov A."/>
            <person name="Andreopoulos B."/>
            <person name="Baker S."/>
            <person name="Barry K."/>
            <person name="Bills G."/>
            <person name="Bluhm B."/>
            <person name="Cannon C."/>
            <person name="Castanera R."/>
            <person name="Culley D."/>
            <person name="Daum C."/>
            <person name="Ezra D."/>
            <person name="Gonzalez J."/>
            <person name="Henrissat B."/>
            <person name="Kuo A."/>
            <person name="Liang C."/>
            <person name="Lipzen A."/>
            <person name="Lutzoni F."/>
            <person name="Magnuson J."/>
            <person name="Mondo S."/>
            <person name="Nolan M."/>
            <person name="Ohm R."/>
            <person name="Pangilinan J."/>
            <person name="Park H.-J."/>
            <person name="Ramirez L."/>
            <person name="Alfaro M."/>
            <person name="Sun H."/>
            <person name="Tritt A."/>
            <person name="Yoshinaga Y."/>
            <person name="Zwiers L.-H."/>
            <person name="Turgeon B."/>
            <person name="Goodwin S."/>
            <person name="Spatafora J."/>
            <person name="Crous P."/>
            <person name="Grigoriev I."/>
        </authorList>
    </citation>
    <scope>NUCLEOTIDE SEQUENCE</scope>
    <source>
        <strain evidence="7">CBS 109.77</strain>
    </source>
</reference>
<dbReference type="InterPro" id="IPR007023">
    <property type="entry name" value="Ribosom_reg"/>
</dbReference>
<dbReference type="Proteomes" id="UP000799757">
    <property type="component" value="Unassembled WGS sequence"/>
</dbReference>
<evidence type="ECO:0000256" key="5">
    <source>
        <dbReference type="RuleBase" id="RU364132"/>
    </source>
</evidence>
<evidence type="ECO:0000313" key="8">
    <source>
        <dbReference type="Proteomes" id="UP000799757"/>
    </source>
</evidence>
<evidence type="ECO:0000313" key="7">
    <source>
        <dbReference type="EMBL" id="KAF2792722.1"/>
    </source>
</evidence>
<evidence type="ECO:0000256" key="4">
    <source>
        <dbReference type="ARBA" id="ARBA00023242"/>
    </source>
</evidence>
<sequence>MTDVEMNGGVSLDAGSPAFTQIADKINSGAMDVSVVDSTIGRLPVIVQRDTPYTFDLGNLLANDPNPLPRRGADDREADFEAKLSANARDAAQALINQLLNTCEAKATTDGVHLVLPAPTTLLPREKPIPAEKAPTKWETFAKKKGIKDKARDGKMVYNEESGEWVPKWGYKGKNKDGDSEWLVEVDKKKEDATGEIENKRADNRRERKERVRRNERKQRSNERSARKTD</sequence>
<dbReference type="OrthoDB" id="28455at2759"/>
<evidence type="ECO:0000256" key="1">
    <source>
        <dbReference type="ARBA" id="ARBA00004123"/>
    </source>
</evidence>
<dbReference type="GO" id="GO:0005634">
    <property type="term" value="C:nucleus"/>
    <property type="evidence" value="ECO:0007669"/>
    <property type="project" value="UniProtKB-SubCell"/>
</dbReference>
<protein>
    <recommendedName>
        <fullName evidence="5">Ribosome biogenesis regulatory protein</fullName>
    </recommendedName>
</protein>
<dbReference type="GO" id="GO:0042254">
    <property type="term" value="P:ribosome biogenesis"/>
    <property type="evidence" value="ECO:0007669"/>
    <property type="project" value="UniProtKB-KW"/>
</dbReference>
<comment type="similarity">
    <text evidence="2 5">Belongs to the RRS1 family.</text>
</comment>
<gene>
    <name evidence="7" type="ORF">K505DRAFT_278322</name>
</gene>
<name>A0A6A6X8L9_9PLEO</name>
<feature type="region of interest" description="Disordered" evidence="6">
    <location>
        <begin position="189"/>
        <end position="230"/>
    </location>
</feature>
<evidence type="ECO:0000256" key="2">
    <source>
        <dbReference type="ARBA" id="ARBA00010077"/>
    </source>
</evidence>
<feature type="compositionally biased region" description="Basic and acidic residues" evidence="6">
    <location>
        <begin position="218"/>
        <end position="230"/>
    </location>
</feature>
<keyword evidence="8" id="KW-1185">Reference proteome</keyword>
<evidence type="ECO:0000256" key="3">
    <source>
        <dbReference type="ARBA" id="ARBA00022517"/>
    </source>
</evidence>
<keyword evidence="4 5" id="KW-0539">Nucleus</keyword>
<dbReference type="Pfam" id="PF04939">
    <property type="entry name" value="RRS1"/>
    <property type="match status" value="1"/>
</dbReference>
<proteinExistence type="inferred from homology"/>
<keyword evidence="3 5" id="KW-0690">Ribosome biogenesis</keyword>
<comment type="function">
    <text evidence="5">Involved in ribosomal large subunit assembly.</text>
</comment>
<evidence type="ECO:0000256" key="6">
    <source>
        <dbReference type="SAM" id="MobiDB-lite"/>
    </source>
</evidence>
<feature type="compositionally biased region" description="Basic and acidic residues" evidence="6">
    <location>
        <begin position="189"/>
        <end position="210"/>
    </location>
</feature>
<dbReference type="AlphaFoldDB" id="A0A6A6X8L9"/>
<accession>A0A6A6X8L9</accession>
<organism evidence="7 8">
    <name type="scientific">Melanomma pulvis-pyrius CBS 109.77</name>
    <dbReference type="NCBI Taxonomy" id="1314802"/>
    <lineage>
        <taxon>Eukaryota</taxon>
        <taxon>Fungi</taxon>
        <taxon>Dikarya</taxon>
        <taxon>Ascomycota</taxon>
        <taxon>Pezizomycotina</taxon>
        <taxon>Dothideomycetes</taxon>
        <taxon>Pleosporomycetidae</taxon>
        <taxon>Pleosporales</taxon>
        <taxon>Melanommataceae</taxon>
        <taxon>Melanomma</taxon>
    </lineage>
</organism>
<dbReference type="EMBL" id="MU001957">
    <property type="protein sequence ID" value="KAF2792722.1"/>
    <property type="molecule type" value="Genomic_DNA"/>
</dbReference>